<gene>
    <name evidence="2" type="ORF">HRQ87_16460</name>
</gene>
<protein>
    <submittedName>
        <fullName evidence="2">Uncharacterized protein</fullName>
    </submittedName>
</protein>
<comment type="caution">
    <text evidence="2">The sequence shown here is derived from an EMBL/GenBank/DDBJ whole genome shotgun (WGS) entry which is preliminary data.</text>
</comment>
<name>A0ABX2ITZ8_9RHOB</name>
<organism evidence="2 3">
    <name type="scientific">Parasulfitobacter algicola</name>
    <dbReference type="NCBI Taxonomy" id="2614809"/>
    <lineage>
        <taxon>Bacteria</taxon>
        <taxon>Pseudomonadati</taxon>
        <taxon>Pseudomonadota</taxon>
        <taxon>Alphaproteobacteria</taxon>
        <taxon>Rhodobacterales</taxon>
        <taxon>Roseobacteraceae</taxon>
        <taxon>Parasulfitobacter</taxon>
    </lineage>
</organism>
<evidence type="ECO:0000313" key="3">
    <source>
        <dbReference type="Proteomes" id="UP000777935"/>
    </source>
</evidence>
<dbReference type="Proteomes" id="UP000777935">
    <property type="component" value="Unassembled WGS sequence"/>
</dbReference>
<feature type="signal peptide" evidence="1">
    <location>
        <begin position="1"/>
        <end position="19"/>
    </location>
</feature>
<evidence type="ECO:0000313" key="2">
    <source>
        <dbReference type="EMBL" id="NSX56384.1"/>
    </source>
</evidence>
<sequence>MLRLFASILCIFMPVFAWANTIPGQDAPKFQAAIDLWLDGDDTAALTVFSELARDDNTAAQIFLGQLEPLLHLHTHVTGSLSRADRIALLRQPEGLSGKSWLERAQNDSALAAALLKSRRVGEKADAIGTLLEFNEQQSALLPLISIGNQGNLETLAKLHENPAVTGAAKAYIESVLGAPQSIGTTSKTKQPEQSSDRILLQSIPLPSQTGSNIVATALAEQMALRPEYSPIQKLCEASCVNRNRCMVGVIATLSGEPSWIKLASPVETLLSTERYHKSPRIRDDLKRRVTMQPLYKSGWLQNYDQCTYQALQTP</sequence>
<keyword evidence="3" id="KW-1185">Reference proteome</keyword>
<accession>A0ABX2ITZ8</accession>
<proteinExistence type="predicted"/>
<evidence type="ECO:0000256" key="1">
    <source>
        <dbReference type="SAM" id="SignalP"/>
    </source>
</evidence>
<feature type="chain" id="PRO_5045107217" evidence="1">
    <location>
        <begin position="20"/>
        <end position="315"/>
    </location>
</feature>
<dbReference type="EMBL" id="JABUFE010000012">
    <property type="protein sequence ID" value="NSX56384.1"/>
    <property type="molecule type" value="Genomic_DNA"/>
</dbReference>
<dbReference type="RefSeq" id="WP_174139539.1">
    <property type="nucleotide sequence ID" value="NZ_JABUFE010000012.1"/>
</dbReference>
<keyword evidence="1" id="KW-0732">Signal</keyword>
<reference evidence="2 3" key="1">
    <citation type="submission" date="2020-06" db="EMBL/GenBank/DDBJ databases">
        <title>Sulfitobacter algicola sp. nov., isolated from green algae.</title>
        <authorList>
            <person name="Wang C."/>
        </authorList>
    </citation>
    <scope>NUCLEOTIDE SEQUENCE [LARGE SCALE GENOMIC DNA]</scope>
    <source>
        <strain evidence="2 3">1151</strain>
    </source>
</reference>